<gene>
    <name evidence="1" type="ORF">ACFFF8_00670</name>
</gene>
<organism evidence="1 2">
    <name type="scientific">Novosphingobium clariflavum</name>
    <dbReference type="NCBI Taxonomy" id="2029884"/>
    <lineage>
        <taxon>Bacteria</taxon>
        <taxon>Pseudomonadati</taxon>
        <taxon>Pseudomonadota</taxon>
        <taxon>Alphaproteobacteria</taxon>
        <taxon>Sphingomonadales</taxon>
        <taxon>Sphingomonadaceae</taxon>
        <taxon>Novosphingobium</taxon>
    </lineage>
</organism>
<dbReference type="InterPro" id="IPR010877">
    <property type="entry name" value="Phage_Mu_Gp46"/>
</dbReference>
<dbReference type="EMBL" id="JBHLTM010000003">
    <property type="protein sequence ID" value="MFC0683101.1"/>
    <property type="molecule type" value="Genomic_DNA"/>
</dbReference>
<proteinExistence type="predicted"/>
<dbReference type="Proteomes" id="UP001589858">
    <property type="component" value="Unassembled WGS sequence"/>
</dbReference>
<sequence length="169" mass="18539">MTDILTSWDTQTGSGDWLFTPEYPMLWTDENGDPIVDENGGLINAVVAPTLPSSHDLATAVLISLFSDALASDDDTLPDQSGDRRGWWAGEIGSKLWLRQRSKQSETLLQLVKDDIKAGLAWMIEDGVAASINVEAEFTKPGMLGTRVVIHRPDGTNVALRFANLWDLI</sequence>
<protein>
    <submittedName>
        <fullName evidence="1">Phage GP46 family protein</fullName>
    </submittedName>
</protein>
<evidence type="ECO:0000313" key="2">
    <source>
        <dbReference type="Proteomes" id="UP001589858"/>
    </source>
</evidence>
<dbReference type="Pfam" id="PF07409">
    <property type="entry name" value="GP46"/>
    <property type="match status" value="1"/>
</dbReference>
<dbReference type="RefSeq" id="WP_267220792.1">
    <property type="nucleotide sequence ID" value="NZ_JAPCWC010000008.1"/>
</dbReference>
<evidence type="ECO:0000313" key="1">
    <source>
        <dbReference type="EMBL" id="MFC0683101.1"/>
    </source>
</evidence>
<accession>A0ABV6S218</accession>
<name>A0ABV6S218_9SPHN</name>
<reference evidence="1 2" key="1">
    <citation type="submission" date="2024-09" db="EMBL/GenBank/DDBJ databases">
        <authorList>
            <person name="Sun Q."/>
            <person name="Mori K."/>
        </authorList>
    </citation>
    <scope>NUCLEOTIDE SEQUENCE [LARGE SCALE GENOMIC DNA]</scope>
    <source>
        <strain evidence="1 2">CICC 11035S</strain>
    </source>
</reference>
<keyword evidence="2" id="KW-1185">Reference proteome</keyword>
<comment type="caution">
    <text evidence="1">The sequence shown here is derived from an EMBL/GenBank/DDBJ whole genome shotgun (WGS) entry which is preliminary data.</text>
</comment>